<dbReference type="Proteomes" id="UP001165082">
    <property type="component" value="Unassembled WGS sequence"/>
</dbReference>
<dbReference type="AlphaFoldDB" id="A0A9W7FV66"/>
<organism evidence="2 3">
    <name type="scientific">Triparma retinervis</name>
    <dbReference type="NCBI Taxonomy" id="2557542"/>
    <lineage>
        <taxon>Eukaryota</taxon>
        <taxon>Sar</taxon>
        <taxon>Stramenopiles</taxon>
        <taxon>Ochrophyta</taxon>
        <taxon>Bolidophyceae</taxon>
        <taxon>Parmales</taxon>
        <taxon>Triparmaceae</taxon>
        <taxon>Triparma</taxon>
    </lineage>
</organism>
<name>A0A9W7FV66_9STRA</name>
<gene>
    <name evidence="2" type="ORF">TrRE_jg9566</name>
</gene>
<reference evidence="2" key="1">
    <citation type="submission" date="2022-07" db="EMBL/GenBank/DDBJ databases">
        <title>Genome analysis of Parmales, a sister group of diatoms, reveals the evolutionary specialization of diatoms from phago-mixotrophs to photoautotrophs.</title>
        <authorList>
            <person name="Ban H."/>
            <person name="Sato S."/>
            <person name="Yoshikawa S."/>
            <person name="Kazumasa Y."/>
            <person name="Nakamura Y."/>
            <person name="Ichinomiya M."/>
            <person name="Saitoh K."/>
            <person name="Sato N."/>
            <person name="Blanc-Mathieu R."/>
            <person name="Endo H."/>
            <person name="Kuwata A."/>
            <person name="Ogata H."/>
        </authorList>
    </citation>
    <scope>NUCLEOTIDE SEQUENCE</scope>
</reference>
<feature type="region of interest" description="Disordered" evidence="1">
    <location>
        <begin position="1"/>
        <end position="36"/>
    </location>
</feature>
<dbReference type="EMBL" id="BRXZ01006900">
    <property type="protein sequence ID" value="GMI21636.1"/>
    <property type="molecule type" value="Genomic_DNA"/>
</dbReference>
<keyword evidence="3" id="KW-1185">Reference proteome</keyword>
<accession>A0A9W7FV66</accession>
<evidence type="ECO:0000256" key="1">
    <source>
        <dbReference type="SAM" id="MobiDB-lite"/>
    </source>
</evidence>
<protein>
    <submittedName>
        <fullName evidence="2">Uncharacterized protein</fullName>
    </submittedName>
</protein>
<comment type="caution">
    <text evidence="2">The sequence shown here is derived from an EMBL/GenBank/DDBJ whole genome shotgun (WGS) entry which is preliminary data.</text>
</comment>
<evidence type="ECO:0000313" key="2">
    <source>
        <dbReference type="EMBL" id="GMI21636.1"/>
    </source>
</evidence>
<evidence type="ECO:0000313" key="3">
    <source>
        <dbReference type="Proteomes" id="UP001165082"/>
    </source>
</evidence>
<proteinExistence type="predicted"/>
<feature type="compositionally biased region" description="Basic residues" evidence="1">
    <location>
        <begin position="10"/>
        <end position="31"/>
    </location>
</feature>
<sequence>SRPAPVFVGGKRKRPLPSNAPKKKKKNKSGKKTVGAGLLRTKKSKRAVVASPGAEEGDYGFNF</sequence>
<feature type="non-terminal residue" evidence="2">
    <location>
        <position position="1"/>
    </location>
</feature>